<dbReference type="PANTHER" id="PTHR43078:SF6">
    <property type="entry name" value="UDP-GLUCURONIC ACID DECARBOXYLASE 1"/>
    <property type="match status" value="1"/>
</dbReference>
<sequence>MYIMVTGGSGFIGANLCRRLLAAGHRVLCVDNNYTGSYDNIQPLVDNERFAFVEHDVCVPFADWPQLSGAENKLDQIYNLACPASPPAYQGVHSIETTKTCVLGAINVLDLALKHDATVLQASTSEVYGDPLVSPQSEDYRGNVNPNGIRSCYDEGKRCAESLFFDYARHKGAKVKVIRIFNTYGPFMDPNDGRVVSNFICQALQGQDLTVYGRGQQTRSFCFIDDLVSGMTLMMNSDPHFQGPVNLGNPHEFTILELASKVLELIPNCQSRLIYKDLPLDDPQRRRPDITLAKSRLRWEPRVPLVEGLKLSIPYFTQKLRARGLTLAADL</sequence>
<comment type="subcellular location">
    <subcellularLocation>
        <location evidence="2">Golgi apparatus membrane</location>
        <topology evidence="2">Single-pass type II membrane protein</topology>
    </subcellularLocation>
    <subcellularLocation>
        <location evidence="12">Golgi apparatus</location>
        <location evidence="12">Golgi stack membrane</location>
    </subcellularLocation>
</comment>
<keyword evidence="9" id="KW-0472">Membrane</keyword>
<evidence type="ECO:0000256" key="4">
    <source>
        <dbReference type="ARBA" id="ARBA00022793"/>
    </source>
</evidence>
<dbReference type="GO" id="GO:0042732">
    <property type="term" value="P:D-xylose metabolic process"/>
    <property type="evidence" value="ECO:0007669"/>
    <property type="project" value="InterPro"/>
</dbReference>
<evidence type="ECO:0000313" key="14">
    <source>
        <dbReference type="EMBL" id="MBU3843322.1"/>
    </source>
</evidence>
<dbReference type="EMBL" id="JAHLFE010000010">
    <property type="protein sequence ID" value="MBU3843322.1"/>
    <property type="molecule type" value="Genomic_DNA"/>
</dbReference>
<evidence type="ECO:0000256" key="9">
    <source>
        <dbReference type="ARBA" id="ARBA00023136"/>
    </source>
</evidence>
<dbReference type="InterPro" id="IPR036291">
    <property type="entry name" value="NAD(P)-bd_dom_sf"/>
</dbReference>
<dbReference type="FunFam" id="3.40.50.720:FF:000065">
    <property type="entry name" value="UDP-glucuronic acid decarboxylase 1"/>
    <property type="match status" value="1"/>
</dbReference>
<organism evidence="14 15">
    <name type="scientific">Candidatus Anaerobiospirillum pullicola</name>
    <dbReference type="NCBI Taxonomy" id="2838451"/>
    <lineage>
        <taxon>Bacteria</taxon>
        <taxon>Pseudomonadati</taxon>
        <taxon>Pseudomonadota</taxon>
        <taxon>Gammaproteobacteria</taxon>
        <taxon>Aeromonadales</taxon>
        <taxon>Succinivibrionaceae</taxon>
        <taxon>Anaerobiospirillum</taxon>
    </lineage>
</organism>
<evidence type="ECO:0000256" key="1">
    <source>
        <dbReference type="ARBA" id="ARBA00001911"/>
    </source>
</evidence>
<dbReference type="CDD" id="cd05230">
    <property type="entry name" value="UGD_SDR_e"/>
    <property type="match status" value="1"/>
</dbReference>
<dbReference type="Gene3D" id="3.40.50.720">
    <property type="entry name" value="NAD(P)-binding Rossmann-like Domain"/>
    <property type="match status" value="1"/>
</dbReference>
<name>A0A948TEG4_9GAMM</name>
<dbReference type="InterPro" id="IPR044516">
    <property type="entry name" value="UXS-like"/>
</dbReference>
<reference evidence="14" key="2">
    <citation type="submission" date="2021-04" db="EMBL/GenBank/DDBJ databases">
        <authorList>
            <person name="Gilroy R."/>
        </authorList>
    </citation>
    <scope>NUCLEOTIDE SEQUENCE</scope>
    <source>
        <strain evidence="14">378</strain>
    </source>
</reference>
<proteinExistence type="predicted"/>
<dbReference type="AlphaFoldDB" id="A0A948TEG4"/>
<evidence type="ECO:0000256" key="12">
    <source>
        <dbReference type="ARBA" id="ARBA00037859"/>
    </source>
</evidence>
<gene>
    <name evidence="14" type="ORF">H9847_00385</name>
</gene>
<keyword evidence="6" id="KW-1133">Transmembrane helix</keyword>
<dbReference type="Pfam" id="PF01370">
    <property type="entry name" value="Epimerase"/>
    <property type="match status" value="1"/>
</dbReference>
<evidence type="ECO:0000256" key="10">
    <source>
        <dbReference type="ARBA" id="ARBA00023180"/>
    </source>
</evidence>
<dbReference type="Proteomes" id="UP000733611">
    <property type="component" value="Unassembled WGS sequence"/>
</dbReference>
<evidence type="ECO:0000259" key="13">
    <source>
        <dbReference type="Pfam" id="PF01370"/>
    </source>
</evidence>
<dbReference type="InterPro" id="IPR001509">
    <property type="entry name" value="Epimerase_deHydtase"/>
</dbReference>
<evidence type="ECO:0000256" key="3">
    <source>
        <dbReference type="ARBA" id="ARBA00022692"/>
    </source>
</evidence>
<feature type="domain" description="NAD-dependent epimerase/dehydratase" evidence="13">
    <location>
        <begin position="3"/>
        <end position="239"/>
    </location>
</feature>
<dbReference type="SUPFAM" id="SSF51735">
    <property type="entry name" value="NAD(P)-binding Rossmann-fold domains"/>
    <property type="match status" value="1"/>
</dbReference>
<protein>
    <submittedName>
        <fullName evidence="14">SDR family oxidoreductase</fullName>
    </submittedName>
</protein>
<evidence type="ECO:0000256" key="8">
    <source>
        <dbReference type="ARBA" id="ARBA00023034"/>
    </source>
</evidence>
<keyword evidence="8" id="KW-0333">Golgi apparatus</keyword>
<keyword evidence="3" id="KW-0812">Transmembrane</keyword>
<evidence type="ECO:0000256" key="2">
    <source>
        <dbReference type="ARBA" id="ARBA00004323"/>
    </source>
</evidence>
<evidence type="ECO:0000256" key="6">
    <source>
        <dbReference type="ARBA" id="ARBA00022989"/>
    </source>
</evidence>
<comment type="cofactor">
    <cofactor evidence="1">
        <name>NAD(+)</name>
        <dbReference type="ChEBI" id="CHEBI:57540"/>
    </cofactor>
</comment>
<keyword evidence="5" id="KW-0735">Signal-anchor</keyword>
<evidence type="ECO:0000256" key="11">
    <source>
        <dbReference type="ARBA" id="ARBA00023239"/>
    </source>
</evidence>
<evidence type="ECO:0000313" key="15">
    <source>
        <dbReference type="Proteomes" id="UP000733611"/>
    </source>
</evidence>
<keyword evidence="7" id="KW-0520">NAD</keyword>
<evidence type="ECO:0000256" key="5">
    <source>
        <dbReference type="ARBA" id="ARBA00022968"/>
    </source>
</evidence>
<comment type="caution">
    <text evidence="14">The sequence shown here is derived from an EMBL/GenBank/DDBJ whole genome shotgun (WGS) entry which is preliminary data.</text>
</comment>
<keyword evidence="11" id="KW-0456">Lyase</keyword>
<reference evidence="14" key="1">
    <citation type="journal article" date="2021" name="PeerJ">
        <title>Extensive microbial diversity within the chicken gut microbiome revealed by metagenomics and culture.</title>
        <authorList>
            <person name="Gilroy R."/>
            <person name="Ravi A."/>
            <person name="Getino M."/>
            <person name="Pursley I."/>
            <person name="Horton D.L."/>
            <person name="Alikhan N.F."/>
            <person name="Baker D."/>
            <person name="Gharbi K."/>
            <person name="Hall N."/>
            <person name="Watson M."/>
            <person name="Adriaenssens E.M."/>
            <person name="Foster-Nyarko E."/>
            <person name="Jarju S."/>
            <person name="Secka A."/>
            <person name="Antonio M."/>
            <person name="Oren A."/>
            <person name="Chaudhuri R.R."/>
            <person name="La Ragione R."/>
            <person name="Hildebrand F."/>
            <person name="Pallen M.J."/>
        </authorList>
    </citation>
    <scope>NUCLEOTIDE SEQUENCE</scope>
    <source>
        <strain evidence="14">378</strain>
    </source>
</reference>
<dbReference type="GO" id="GO:0048040">
    <property type="term" value="F:UDP-glucuronate decarboxylase activity"/>
    <property type="evidence" value="ECO:0007669"/>
    <property type="project" value="TreeGrafter"/>
</dbReference>
<keyword evidence="4" id="KW-0210">Decarboxylase</keyword>
<dbReference type="PANTHER" id="PTHR43078">
    <property type="entry name" value="UDP-GLUCURONIC ACID DECARBOXYLASE-RELATED"/>
    <property type="match status" value="1"/>
</dbReference>
<keyword evidence="10" id="KW-0325">Glycoprotein</keyword>
<dbReference type="GO" id="GO:0005737">
    <property type="term" value="C:cytoplasm"/>
    <property type="evidence" value="ECO:0007669"/>
    <property type="project" value="TreeGrafter"/>
</dbReference>
<dbReference type="GO" id="GO:0070403">
    <property type="term" value="F:NAD+ binding"/>
    <property type="evidence" value="ECO:0007669"/>
    <property type="project" value="InterPro"/>
</dbReference>
<evidence type="ECO:0000256" key="7">
    <source>
        <dbReference type="ARBA" id="ARBA00023027"/>
    </source>
</evidence>
<accession>A0A948TEG4</accession>